<gene>
    <name evidence="2" type="ORF">N7541_002782</name>
</gene>
<feature type="compositionally biased region" description="Polar residues" evidence="1">
    <location>
        <begin position="9"/>
        <end position="20"/>
    </location>
</feature>
<feature type="region of interest" description="Disordered" evidence="1">
    <location>
        <begin position="1"/>
        <end position="41"/>
    </location>
</feature>
<reference evidence="2" key="2">
    <citation type="journal article" date="2023" name="IMA Fungus">
        <title>Comparative genomic study of the Penicillium genus elucidates a diverse pangenome and 15 lateral gene transfer events.</title>
        <authorList>
            <person name="Petersen C."/>
            <person name="Sorensen T."/>
            <person name="Nielsen M.R."/>
            <person name="Sondergaard T.E."/>
            <person name="Sorensen J.L."/>
            <person name="Fitzpatrick D.A."/>
            <person name="Frisvad J.C."/>
            <person name="Nielsen K.L."/>
        </authorList>
    </citation>
    <scope>NUCLEOTIDE SEQUENCE</scope>
    <source>
        <strain evidence="2">IBT 35675</strain>
    </source>
</reference>
<dbReference type="AlphaFoldDB" id="A0A9W9RKI8"/>
<sequence>MKADHLRKNNPSTSTITQQGCGKEADQGWGPFPVPRGFPDKPTVTLEMGVLESHTKLQQDAEWWLHPAKDNANITLSMKVDRRRPRIMIDWWERIDGVVQSTQQTEISKADGYQRSMDESNRPMIL</sequence>
<evidence type="ECO:0000313" key="3">
    <source>
        <dbReference type="Proteomes" id="UP001148299"/>
    </source>
</evidence>
<keyword evidence="3" id="KW-1185">Reference proteome</keyword>
<dbReference type="Proteomes" id="UP001148299">
    <property type="component" value="Unassembled WGS sequence"/>
</dbReference>
<comment type="caution">
    <text evidence="2">The sequence shown here is derived from an EMBL/GenBank/DDBJ whole genome shotgun (WGS) entry which is preliminary data.</text>
</comment>
<evidence type="ECO:0000256" key="1">
    <source>
        <dbReference type="SAM" id="MobiDB-lite"/>
    </source>
</evidence>
<organism evidence="2 3">
    <name type="scientific">Penicillium brevicompactum</name>
    <dbReference type="NCBI Taxonomy" id="5074"/>
    <lineage>
        <taxon>Eukaryota</taxon>
        <taxon>Fungi</taxon>
        <taxon>Dikarya</taxon>
        <taxon>Ascomycota</taxon>
        <taxon>Pezizomycotina</taxon>
        <taxon>Eurotiomycetes</taxon>
        <taxon>Eurotiomycetidae</taxon>
        <taxon>Eurotiales</taxon>
        <taxon>Aspergillaceae</taxon>
        <taxon>Penicillium</taxon>
    </lineage>
</organism>
<dbReference type="EMBL" id="JAPZBR010000002">
    <property type="protein sequence ID" value="KAJ5361938.1"/>
    <property type="molecule type" value="Genomic_DNA"/>
</dbReference>
<name>A0A9W9RKI8_PENBR</name>
<accession>A0A9W9RKI8</accession>
<protein>
    <submittedName>
        <fullName evidence="2">Uncharacterized protein</fullName>
    </submittedName>
</protein>
<reference evidence="2" key="1">
    <citation type="submission" date="2022-12" db="EMBL/GenBank/DDBJ databases">
        <authorList>
            <person name="Petersen C."/>
        </authorList>
    </citation>
    <scope>NUCLEOTIDE SEQUENCE</scope>
    <source>
        <strain evidence="2">IBT 35675</strain>
    </source>
</reference>
<evidence type="ECO:0000313" key="2">
    <source>
        <dbReference type="EMBL" id="KAJ5361938.1"/>
    </source>
</evidence>
<proteinExistence type="predicted"/>